<organism evidence="8 9">
    <name type="scientific">Paramuricea clavata</name>
    <name type="common">Red gorgonian</name>
    <name type="synonym">Violescent sea-whip</name>
    <dbReference type="NCBI Taxonomy" id="317549"/>
    <lineage>
        <taxon>Eukaryota</taxon>
        <taxon>Metazoa</taxon>
        <taxon>Cnidaria</taxon>
        <taxon>Anthozoa</taxon>
        <taxon>Octocorallia</taxon>
        <taxon>Malacalcyonacea</taxon>
        <taxon>Plexauridae</taxon>
        <taxon>Paramuricea</taxon>
    </lineage>
</organism>
<gene>
    <name evidence="8" type="ORF">PACLA_8A035452</name>
</gene>
<sequence length="157" mass="18030">MPVTYHEIVPGRSKVPNYLIGDPAYPLTAYCMKEYEKCSCNSEVLFNNMLRSAKNPVECAFGRLKARWSILTKKIDLALDFVPTAIYACFVLHNYCELNKCAIDHELVKFHIEQHKNEDESENVQPHPVLSGSLAEGEVVRDILREYIEIVEHSMKQ</sequence>
<dbReference type="GO" id="GO:0004518">
    <property type="term" value="F:nuclease activity"/>
    <property type="evidence" value="ECO:0007669"/>
    <property type="project" value="UniProtKB-KW"/>
</dbReference>
<comment type="caution">
    <text evidence="8">The sequence shown here is derived from an EMBL/GenBank/DDBJ whole genome shotgun (WGS) entry which is preliminary data.</text>
</comment>
<proteinExistence type="inferred from homology"/>
<evidence type="ECO:0000313" key="9">
    <source>
        <dbReference type="Proteomes" id="UP001152795"/>
    </source>
</evidence>
<dbReference type="EMBL" id="CACRXK020005302">
    <property type="protein sequence ID" value="CAB4005747.1"/>
    <property type="molecule type" value="Genomic_DNA"/>
</dbReference>
<accession>A0A7D9IBQ4</accession>
<evidence type="ECO:0000256" key="5">
    <source>
        <dbReference type="ARBA" id="ARBA00022723"/>
    </source>
</evidence>
<evidence type="ECO:0000256" key="3">
    <source>
        <dbReference type="ARBA" id="ARBA00006958"/>
    </source>
</evidence>
<dbReference type="AlphaFoldDB" id="A0A7D9IBQ4"/>
<comment type="similarity">
    <text evidence="3">Belongs to the HARBI1 family.</text>
</comment>
<dbReference type="Pfam" id="PF13359">
    <property type="entry name" value="DDE_Tnp_4"/>
    <property type="match status" value="1"/>
</dbReference>
<dbReference type="GO" id="GO:0016787">
    <property type="term" value="F:hydrolase activity"/>
    <property type="evidence" value="ECO:0007669"/>
    <property type="project" value="UniProtKB-KW"/>
</dbReference>
<reference evidence="8" key="1">
    <citation type="submission" date="2020-04" db="EMBL/GenBank/DDBJ databases">
        <authorList>
            <person name="Alioto T."/>
            <person name="Alioto T."/>
            <person name="Gomez Garrido J."/>
        </authorList>
    </citation>
    <scope>NUCLEOTIDE SEQUENCE</scope>
    <source>
        <strain evidence="8">A484AB</strain>
    </source>
</reference>
<dbReference type="PANTHER" id="PTHR22930">
    <property type="match status" value="1"/>
</dbReference>
<keyword evidence="5" id="KW-0479">Metal-binding</keyword>
<keyword evidence="9" id="KW-1185">Reference proteome</keyword>
<evidence type="ECO:0000256" key="1">
    <source>
        <dbReference type="ARBA" id="ARBA00001968"/>
    </source>
</evidence>
<keyword evidence="7" id="KW-0539">Nucleus</keyword>
<evidence type="ECO:0000256" key="6">
    <source>
        <dbReference type="ARBA" id="ARBA00022801"/>
    </source>
</evidence>
<keyword evidence="4" id="KW-0540">Nuclease</keyword>
<dbReference type="Proteomes" id="UP001152795">
    <property type="component" value="Unassembled WGS sequence"/>
</dbReference>
<comment type="cofactor">
    <cofactor evidence="1">
        <name>a divalent metal cation</name>
        <dbReference type="ChEBI" id="CHEBI:60240"/>
    </cofactor>
</comment>
<comment type="subcellular location">
    <subcellularLocation>
        <location evidence="2">Nucleus</location>
    </subcellularLocation>
</comment>
<dbReference type="InterPro" id="IPR045249">
    <property type="entry name" value="HARBI1-like"/>
</dbReference>
<dbReference type="GO" id="GO:0046872">
    <property type="term" value="F:metal ion binding"/>
    <property type="evidence" value="ECO:0007669"/>
    <property type="project" value="UniProtKB-KW"/>
</dbReference>
<protein>
    <submittedName>
        <fullName evidence="8">Uncharacterized protein</fullName>
    </submittedName>
</protein>
<evidence type="ECO:0000256" key="2">
    <source>
        <dbReference type="ARBA" id="ARBA00004123"/>
    </source>
</evidence>
<dbReference type="OrthoDB" id="2668416at2759"/>
<evidence type="ECO:0000313" key="8">
    <source>
        <dbReference type="EMBL" id="CAB4005747.1"/>
    </source>
</evidence>
<name>A0A7D9IBQ4_PARCT</name>
<dbReference type="PANTHER" id="PTHR22930:SF85">
    <property type="entry name" value="GH03217P-RELATED"/>
    <property type="match status" value="1"/>
</dbReference>
<keyword evidence="6" id="KW-0378">Hydrolase</keyword>
<evidence type="ECO:0000256" key="7">
    <source>
        <dbReference type="ARBA" id="ARBA00023242"/>
    </source>
</evidence>
<dbReference type="GO" id="GO:0005634">
    <property type="term" value="C:nucleus"/>
    <property type="evidence" value="ECO:0007669"/>
    <property type="project" value="UniProtKB-SubCell"/>
</dbReference>
<evidence type="ECO:0000256" key="4">
    <source>
        <dbReference type="ARBA" id="ARBA00022722"/>
    </source>
</evidence>
<dbReference type="InterPro" id="IPR027806">
    <property type="entry name" value="HARBI1_dom"/>
</dbReference>